<dbReference type="HOGENOM" id="CLU_090237_0_0_2"/>
<evidence type="ECO:0000313" key="2">
    <source>
        <dbReference type="EMBL" id="ADJ13558.1"/>
    </source>
</evidence>
<dbReference type="AlphaFoldDB" id="D8J4J6"/>
<dbReference type="GO" id="GO:0003700">
    <property type="term" value="F:DNA-binding transcription factor activity"/>
    <property type="evidence" value="ECO:0007669"/>
    <property type="project" value="InterPro"/>
</dbReference>
<dbReference type="GO" id="GO:0003677">
    <property type="term" value="F:DNA binding"/>
    <property type="evidence" value="ECO:0007669"/>
    <property type="project" value="InterPro"/>
</dbReference>
<dbReference type="PANTHER" id="PTHR43704">
    <property type="entry name" value="BSR5907 PROTEIN"/>
    <property type="match status" value="1"/>
</dbReference>
<dbReference type="SUPFAM" id="SSF46785">
    <property type="entry name" value="Winged helix' DNA-binding domain"/>
    <property type="match status" value="1"/>
</dbReference>
<dbReference type="InterPro" id="IPR057161">
    <property type="entry name" value="DUF7839"/>
</dbReference>
<dbReference type="PANTHER" id="PTHR43704:SF2">
    <property type="entry name" value="HTH CRP-TYPE DOMAIN-CONTAINING PROTEIN"/>
    <property type="match status" value="1"/>
</dbReference>
<evidence type="ECO:0000313" key="3">
    <source>
        <dbReference type="Proteomes" id="UP000000390"/>
    </source>
</evidence>
<dbReference type="PATRIC" id="fig|795797.18.peg.168"/>
<dbReference type="InterPro" id="IPR012318">
    <property type="entry name" value="HTH_CRP"/>
</dbReference>
<dbReference type="Proteomes" id="UP000000390">
    <property type="component" value="Chromosome"/>
</dbReference>
<accession>D8J4J6</accession>
<gene>
    <name evidence="2" type="ordered locus">HacjB3_00825</name>
</gene>
<dbReference type="InterPro" id="IPR000835">
    <property type="entry name" value="HTH_MarR-typ"/>
</dbReference>
<dbReference type="InterPro" id="IPR012015">
    <property type="entry name" value="UCP_HTH_arc"/>
</dbReference>
<reference evidence="2 3" key="1">
    <citation type="journal article" date="2010" name="J. Bacteriol.">
        <title>Complete genome sequence of Halalkalicoccus jeotgali B3(T), an extremely halophilic archaeon.</title>
        <authorList>
            <person name="Roh S.W."/>
            <person name="Nam Y.D."/>
            <person name="Nam S.H."/>
            <person name="Choi S.H."/>
            <person name="Park H.S."/>
            <person name="Bae J.W."/>
        </authorList>
    </citation>
    <scope>NUCLEOTIDE SEQUENCE [LARGE SCALE GENOMIC DNA]</scope>
    <source>
        <strain evidence="3">DSM 18796 / CECT 7217 / JCM 14584 / KCTC 4019 / B3</strain>
    </source>
</reference>
<dbReference type="EMBL" id="CP002062">
    <property type="protein sequence ID" value="ADJ13558.1"/>
    <property type="molecule type" value="Genomic_DNA"/>
</dbReference>
<organism evidence="2 3">
    <name type="scientific">Halalkalicoccus jeotgali (strain DSM 18796 / CECT 7217 / JCM 14584 / KCTC 4019 / B3)</name>
    <dbReference type="NCBI Taxonomy" id="795797"/>
    <lineage>
        <taxon>Archaea</taxon>
        <taxon>Methanobacteriati</taxon>
        <taxon>Methanobacteriota</taxon>
        <taxon>Stenosarchaea group</taxon>
        <taxon>Halobacteria</taxon>
        <taxon>Halobacteriales</taxon>
        <taxon>Halococcaceae</taxon>
        <taxon>Halalkalicoccus</taxon>
    </lineage>
</organism>
<feature type="domain" description="HTH crp-type" evidence="1">
    <location>
        <begin position="25"/>
        <end position="74"/>
    </location>
</feature>
<name>D8J4J6_HALJB</name>
<dbReference type="SMART" id="SM00419">
    <property type="entry name" value="HTH_CRP"/>
    <property type="match status" value="1"/>
</dbReference>
<dbReference type="Pfam" id="PF25211">
    <property type="entry name" value="DUF7839"/>
    <property type="match status" value="1"/>
</dbReference>
<dbReference type="InterPro" id="IPR036388">
    <property type="entry name" value="WH-like_DNA-bd_sf"/>
</dbReference>
<dbReference type="eggNOG" id="arCOG04399">
    <property type="taxonomic scope" value="Archaea"/>
</dbReference>
<dbReference type="STRING" id="795797.HacjB3_00825"/>
<dbReference type="Gene3D" id="1.10.10.10">
    <property type="entry name" value="Winged helix-like DNA-binding domain superfamily/Winged helix DNA-binding domain"/>
    <property type="match status" value="1"/>
</dbReference>
<dbReference type="InterPro" id="IPR036390">
    <property type="entry name" value="WH_DNA-bd_sf"/>
</dbReference>
<dbReference type="RefSeq" id="WP_013199319.1">
    <property type="nucleotide sequence ID" value="NC_014297.1"/>
</dbReference>
<evidence type="ECO:0000259" key="1">
    <source>
        <dbReference type="SMART" id="SM00419"/>
    </source>
</evidence>
<dbReference type="KEGG" id="hje:HacjB3_00825"/>
<dbReference type="Pfam" id="PF12802">
    <property type="entry name" value="MarR_2"/>
    <property type="match status" value="1"/>
</dbReference>
<dbReference type="OrthoDB" id="56502at2157"/>
<proteinExistence type="predicted"/>
<protein>
    <submittedName>
        <fullName evidence="2">Regulatory protein Crp</fullName>
    </submittedName>
</protein>
<dbReference type="PIRSF" id="PIRSF004955">
    <property type="entry name" value="HTH_arch"/>
    <property type="match status" value="1"/>
</dbReference>
<dbReference type="CDD" id="cd00092">
    <property type="entry name" value="HTH_CRP"/>
    <property type="match status" value="1"/>
</dbReference>
<dbReference type="GeneID" id="9417959"/>
<sequence>MSDTERGSSVLQSKRDATRYQILVEIAERQPAVSQQEVADAIGVTAQAVSDYLGGLVEEGFVEKGGRGRYEVSKEGVDWLIGRTDELRAFTDHVAEDVIEQVEIETALATDAIEEDQSVTLSMADGVLRATPGEAGAATAVAITGSEAGADVGITDVEGVLDYELGRVTVVSLPRVHEGGSSVADPDTLGEYAASHDLVATAGTEAVAAACTAGLDPEIRFGTPEAVREAATKGLDVLLLATDDRLAAHTETLREGTVGYEMVEAEKR</sequence>